<reference evidence="1" key="1">
    <citation type="submission" date="2018-04" db="EMBL/GenBank/DDBJ databases">
        <title>Whole genome sequencing of Hypsizygus marmoreus.</title>
        <authorList>
            <person name="Choi I.-G."/>
            <person name="Min B."/>
            <person name="Kim J.-G."/>
            <person name="Kim S."/>
            <person name="Oh Y.-L."/>
            <person name="Kong W.-S."/>
            <person name="Park H."/>
            <person name="Jeong J."/>
            <person name="Song E.-S."/>
        </authorList>
    </citation>
    <scope>NUCLEOTIDE SEQUENCE [LARGE SCALE GENOMIC DNA]</scope>
    <source>
        <strain evidence="1">51987-8</strain>
    </source>
</reference>
<dbReference type="AlphaFoldDB" id="A0A369J473"/>
<accession>A0A369J473</accession>
<gene>
    <name evidence="1" type="ORF">Hypma_004239</name>
</gene>
<sequence length="426" mass="47861">MALSPRVPQELLDKIVDDLHDDIKALGCCALTSRLLLSRSQTHMFSSIIISTRREAARHRSRMDANPRLWGYVRRLTFLVFFHVKSEGSGTDVSHILRNATSLQTLFVGSTYADVSWSTIPEDIRDALFHAFCSPSLSTLHISYVSSLPASLFGLKVHLNYFSLKAQGLCDDLIDLGSADLSGMSAHTLEISSQGSDDQTLLSIIAHPNSFSCRVKKLILRNIGNTKSLAIPMIKAAMYSLETILILQYSSLQGCSMDLPGWAELNFNLMPYLRRLEMHFIMNIFSPETLHESAITVVHKIVDYLTVNISVLRIKQINIRLVPWWLYTESFSPGWHHIMDIVCAVSHWSMLDEVLETRAISAEFNIAFELGMYKGNEGLEYGSLGSAAEWQGEIHVIRRAWEEKIHARMPLASRGGVLITKVVPDE</sequence>
<dbReference type="OrthoDB" id="2745898at2759"/>
<evidence type="ECO:0000313" key="2">
    <source>
        <dbReference type="Proteomes" id="UP000076154"/>
    </source>
</evidence>
<dbReference type="Proteomes" id="UP000076154">
    <property type="component" value="Unassembled WGS sequence"/>
</dbReference>
<evidence type="ECO:0000313" key="1">
    <source>
        <dbReference type="EMBL" id="RDB15437.1"/>
    </source>
</evidence>
<dbReference type="EMBL" id="LUEZ02000158">
    <property type="protein sequence ID" value="RDB15437.1"/>
    <property type="molecule type" value="Genomic_DNA"/>
</dbReference>
<dbReference type="SUPFAM" id="SSF52047">
    <property type="entry name" value="RNI-like"/>
    <property type="match status" value="1"/>
</dbReference>
<organism evidence="1 2">
    <name type="scientific">Hypsizygus marmoreus</name>
    <name type="common">White beech mushroom</name>
    <name type="synonym">Agaricus marmoreus</name>
    <dbReference type="NCBI Taxonomy" id="39966"/>
    <lineage>
        <taxon>Eukaryota</taxon>
        <taxon>Fungi</taxon>
        <taxon>Dikarya</taxon>
        <taxon>Basidiomycota</taxon>
        <taxon>Agaricomycotina</taxon>
        <taxon>Agaricomycetes</taxon>
        <taxon>Agaricomycetidae</taxon>
        <taxon>Agaricales</taxon>
        <taxon>Tricholomatineae</taxon>
        <taxon>Lyophyllaceae</taxon>
        <taxon>Hypsizygus</taxon>
    </lineage>
</organism>
<protein>
    <recommendedName>
        <fullName evidence="3">F-box domain-containing protein</fullName>
    </recommendedName>
</protein>
<comment type="caution">
    <text evidence="1">The sequence shown here is derived from an EMBL/GenBank/DDBJ whole genome shotgun (WGS) entry which is preliminary data.</text>
</comment>
<proteinExistence type="predicted"/>
<evidence type="ECO:0008006" key="3">
    <source>
        <dbReference type="Google" id="ProtNLM"/>
    </source>
</evidence>
<keyword evidence="2" id="KW-1185">Reference proteome</keyword>
<name>A0A369J473_HYPMA</name>
<dbReference type="InParanoid" id="A0A369J473"/>